<dbReference type="PIRSF" id="PIRSF033490">
    <property type="entry name" value="MazF"/>
    <property type="match status" value="1"/>
</dbReference>
<accession>A0A7G9Z0F6</accession>
<dbReference type="InterPro" id="IPR003477">
    <property type="entry name" value="PemK-like"/>
</dbReference>
<dbReference type="InterPro" id="IPR011067">
    <property type="entry name" value="Plasmid_toxin/cell-grow_inhib"/>
</dbReference>
<gene>
    <name evidence="1" type="ORF">ONPGGGGH_00039</name>
</gene>
<protein>
    <recommendedName>
        <fullName evidence="2">mRNA interferase</fullName>
    </recommendedName>
</protein>
<proteinExistence type="predicted"/>
<sequence>MEYRWHVFLANLDPVIGSEQGRTRPVLVISEEAINQILPVVNILPITSRKTGRRIYPNEVLIPVGTGGLEQESIILCYQIRTLDKKRLIREIGKIDELELQESIIDALCFQLGIVR</sequence>
<reference evidence="1" key="1">
    <citation type="submission" date="2020-06" db="EMBL/GenBank/DDBJ databases">
        <title>Unique genomic features of the anaerobic methanotrophic archaea.</title>
        <authorList>
            <person name="Chadwick G.L."/>
            <person name="Skennerton C.T."/>
            <person name="Laso-Perez R."/>
            <person name="Leu A.O."/>
            <person name="Speth D.R."/>
            <person name="Yu H."/>
            <person name="Morgan-Lang C."/>
            <person name="Hatzenpichler R."/>
            <person name="Goudeau D."/>
            <person name="Malmstrom R."/>
            <person name="Brazelton W.J."/>
            <person name="Woyke T."/>
            <person name="Hallam S.J."/>
            <person name="Tyson G.W."/>
            <person name="Wegener G."/>
            <person name="Boetius A."/>
            <person name="Orphan V."/>
        </authorList>
    </citation>
    <scope>NUCLEOTIDE SEQUENCE</scope>
</reference>
<dbReference type="Gene3D" id="2.30.30.110">
    <property type="match status" value="1"/>
</dbReference>
<dbReference type="AlphaFoldDB" id="A0A7G9Z0F6"/>
<dbReference type="GO" id="GO:0003677">
    <property type="term" value="F:DNA binding"/>
    <property type="evidence" value="ECO:0007669"/>
    <property type="project" value="InterPro"/>
</dbReference>
<dbReference type="GO" id="GO:0006402">
    <property type="term" value="P:mRNA catabolic process"/>
    <property type="evidence" value="ECO:0007669"/>
    <property type="project" value="TreeGrafter"/>
</dbReference>
<dbReference type="EMBL" id="MT631549">
    <property type="protein sequence ID" value="QNO53740.1"/>
    <property type="molecule type" value="Genomic_DNA"/>
</dbReference>
<organism evidence="1">
    <name type="scientific">Candidatus Methanophagaceae archaeon ANME-1 ERB6</name>
    <dbReference type="NCBI Taxonomy" id="2759912"/>
    <lineage>
        <taxon>Archaea</taxon>
        <taxon>Methanobacteriati</taxon>
        <taxon>Methanobacteriota</taxon>
        <taxon>Stenosarchaea group</taxon>
        <taxon>Methanomicrobia</taxon>
        <taxon>Candidatus Methanophagales</taxon>
        <taxon>Candidatus Methanophagaceae</taxon>
    </lineage>
</organism>
<dbReference type="PANTHER" id="PTHR33988">
    <property type="entry name" value="ENDORIBONUCLEASE MAZF-RELATED"/>
    <property type="match status" value="1"/>
</dbReference>
<dbReference type="Pfam" id="PF02452">
    <property type="entry name" value="PemK_toxin"/>
    <property type="match status" value="1"/>
</dbReference>
<dbReference type="GO" id="GO:0016075">
    <property type="term" value="P:rRNA catabolic process"/>
    <property type="evidence" value="ECO:0007669"/>
    <property type="project" value="TreeGrafter"/>
</dbReference>
<dbReference type="SUPFAM" id="SSF50118">
    <property type="entry name" value="Cell growth inhibitor/plasmid maintenance toxic component"/>
    <property type="match status" value="1"/>
</dbReference>
<dbReference type="GO" id="GO:0004521">
    <property type="term" value="F:RNA endonuclease activity"/>
    <property type="evidence" value="ECO:0007669"/>
    <property type="project" value="TreeGrafter"/>
</dbReference>
<name>A0A7G9Z0F6_9EURY</name>
<evidence type="ECO:0008006" key="2">
    <source>
        <dbReference type="Google" id="ProtNLM"/>
    </source>
</evidence>
<dbReference type="PANTHER" id="PTHR33988:SF2">
    <property type="entry name" value="ENDORIBONUCLEASE MAZF"/>
    <property type="match status" value="1"/>
</dbReference>
<evidence type="ECO:0000313" key="1">
    <source>
        <dbReference type="EMBL" id="QNO53740.1"/>
    </source>
</evidence>